<accession>A0A1F5EQN6</accession>
<comment type="caution">
    <text evidence="2">The sequence shown here is derived from an EMBL/GenBank/DDBJ whole genome shotgun (WGS) entry which is preliminary data.</text>
</comment>
<dbReference type="InterPro" id="IPR012902">
    <property type="entry name" value="N_methyl_site"/>
</dbReference>
<evidence type="ECO:0000313" key="3">
    <source>
        <dbReference type="Proteomes" id="UP000185891"/>
    </source>
</evidence>
<evidence type="ECO:0000256" key="1">
    <source>
        <dbReference type="SAM" id="Phobius"/>
    </source>
</evidence>
<protein>
    <recommendedName>
        <fullName evidence="4">Prepilin-type N-terminal cleavage/methylation domain-containing protein</fullName>
    </recommendedName>
</protein>
<name>A0A1F5EQN6_9BACT</name>
<dbReference type="AlphaFoldDB" id="A0A1F5EQN6"/>
<keyword evidence="1" id="KW-0812">Transmembrane</keyword>
<keyword evidence="1" id="KW-0472">Membrane</keyword>
<dbReference type="Pfam" id="PF07963">
    <property type="entry name" value="N_methyl"/>
    <property type="match status" value="1"/>
</dbReference>
<dbReference type="EMBL" id="MFAA01000002">
    <property type="protein sequence ID" value="OGD69650.1"/>
    <property type="molecule type" value="Genomic_DNA"/>
</dbReference>
<feature type="transmembrane region" description="Helical" evidence="1">
    <location>
        <begin position="16"/>
        <end position="38"/>
    </location>
</feature>
<sequence length="172" mass="19303">MTFFVKRNSGFSMIEVLIYISVLVLVMFIVVNSILMMLSSYTAIKVSQKVNETASGILERISLETKRSNGLALSGNVLNNDAGSINLNVVKDDGSIIEKKFWLDGTDLKMQEFGGEVFVLNIPGVEVERFFVNYVSAGSVNLIKIEMELHSQKKNVNKNEIFYISVVMRESY</sequence>
<gene>
    <name evidence="2" type="ORF">A3E89_01995</name>
</gene>
<evidence type="ECO:0000313" key="2">
    <source>
        <dbReference type="EMBL" id="OGD69650.1"/>
    </source>
</evidence>
<dbReference type="Proteomes" id="UP000185891">
    <property type="component" value="Unassembled WGS sequence"/>
</dbReference>
<organism evidence="2 3">
    <name type="scientific">Candidatus Campbellbacteria bacterium RIFCSPHIGHO2_12_FULL_35_10</name>
    <dbReference type="NCBI Taxonomy" id="1797578"/>
    <lineage>
        <taxon>Bacteria</taxon>
        <taxon>Candidatus Campbelliibacteriota</taxon>
    </lineage>
</organism>
<reference evidence="2 3" key="1">
    <citation type="journal article" date="2016" name="Nat. Commun.">
        <title>Thousands of microbial genomes shed light on interconnected biogeochemical processes in an aquifer system.</title>
        <authorList>
            <person name="Anantharaman K."/>
            <person name="Brown C.T."/>
            <person name="Hug L.A."/>
            <person name="Sharon I."/>
            <person name="Castelle C.J."/>
            <person name="Probst A.J."/>
            <person name="Thomas B.C."/>
            <person name="Singh A."/>
            <person name="Wilkins M.J."/>
            <person name="Karaoz U."/>
            <person name="Brodie E.L."/>
            <person name="Williams K.H."/>
            <person name="Hubbard S.S."/>
            <person name="Banfield J.F."/>
        </authorList>
    </citation>
    <scope>NUCLEOTIDE SEQUENCE [LARGE SCALE GENOMIC DNA]</scope>
</reference>
<keyword evidence="1" id="KW-1133">Transmembrane helix</keyword>
<evidence type="ECO:0008006" key="4">
    <source>
        <dbReference type="Google" id="ProtNLM"/>
    </source>
</evidence>
<proteinExistence type="predicted"/>